<evidence type="ECO:0000313" key="2">
    <source>
        <dbReference type="Proteomes" id="UP000252085"/>
    </source>
</evidence>
<sequence>MDVPPQQPSTQFLTLEESAKVDAALLSSPEKFLTRLTISSLKLLKHIAQEYSIAIEDLTTQQVIAWFEKDGKIRREQGIEGSYLKW</sequence>
<name>A0A367RR27_NOSPU</name>
<accession>A0A367RR27</accession>
<reference evidence="1 2" key="1">
    <citation type="submission" date="2016-04" db="EMBL/GenBank/DDBJ databases">
        <authorList>
            <person name="Evans L.H."/>
            <person name="Alamgir A."/>
            <person name="Owens N."/>
            <person name="Weber N.D."/>
            <person name="Virtaneva K."/>
            <person name="Barbian K."/>
            <person name="Babar A."/>
            <person name="Rosenke K."/>
        </authorList>
    </citation>
    <scope>NUCLEOTIDE SEQUENCE [LARGE SCALE GENOMIC DNA]</scope>
    <source>
        <strain evidence="1">NIES-2108</strain>
    </source>
</reference>
<dbReference type="PANTHER" id="PTHR36382">
    <property type="entry name" value="OSJNBA0043L09.26 PROTEIN"/>
    <property type="match status" value="1"/>
</dbReference>
<gene>
    <name evidence="1" type="ORF">A6769_08265</name>
</gene>
<comment type="caution">
    <text evidence="1">The sequence shown here is derived from an EMBL/GenBank/DDBJ whole genome shotgun (WGS) entry which is preliminary data.</text>
</comment>
<evidence type="ECO:0000313" key="1">
    <source>
        <dbReference type="EMBL" id="RCJ39017.1"/>
    </source>
</evidence>
<dbReference type="Proteomes" id="UP000252085">
    <property type="component" value="Unassembled WGS sequence"/>
</dbReference>
<organism evidence="1 2">
    <name type="scientific">Nostoc punctiforme NIES-2108</name>
    <dbReference type="NCBI Taxonomy" id="1356359"/>
    <lineage>
        <taxon>Bacteria</taxon>
        <taxon>Bacillati</taxon>
        <taxon>Cyanobacteriota</taxon>
        <taxon>Cyanophyceae</taxon>
        <taxon>Nostocales</taxon>
        <taxon>Nostocaceae</taxon>
        <taxon>Nostoc</taxon>
    </lineage>
</organism>
<dbReference type="AlphaFoldDB" id="A0A367RR27"/>
<proteinExistence type="predicted"/>
<protein>
    <submittedName>
        <fullName evidence="1">Uncharacterized protein</fullName>
    </submittedName>
</protein>
<dbReference type="PANTHER" id="PTHR36382:SF2">
    <property type="entry name" value="OS04G0635700 PROTEIN"/>
    <property type="match status" value="1"/>
</dbReference>
<dbReference type="EMBL" id="LXQE01000107">
    <property type="protein sequence ID" value="RCJ39017.1"/>
    <property type="molecule type" value="Genomic_DNA"/>
</dbReference>